<keyword evidence="1" id="KW-0472">Membrane</keyword>
<evidence type="ECO:0008006" key="4">
    <source>
        <dbReference type="Google" id="ProtNLM"/>
    </source>
</evidence>
<name>A0A0G0XEM2_9BACT</name>
<evidence type="ECO:0000256" key="1">
    <source>
        <dbReference type="SAM" id="Phobius"/>
    </source>
</evidence>
<keyword evidence="1" id="KW-1133">Transmembrane helix</keyword>
<feature type="transmembrane region" description="Helical" evidence="1">
    <location>
        <begin position="110"/>
        <end position="127"/>
    </location>
</feature>
<feature type="transmembrane region" description="Helical" evidence="1">
    <location>
        <begin position="133"/>
        <end position="150"/>
    </location>
</feature>
<comment type="caution">
    <text evidence="2">The sequence shown here is derived from an EMBL/GenBank/DDBJ whole genome shotgun (WGS) entry which is preliminary data.</text>
</comment>
<organism evidence="2 3">
    <name type="scientific">Candidatus Curtissbacteria bacterium GW2011_GWA1_41_11</name>
    <dbReference type="NCBI Taxonomy" id="1618409"/>
    <lineage>
        <taxon>Bacteria</taxon>
        <taxon>Candidatus Curtissiibacteriota</taxon>
    </lineage>
</organism>
<feature type="transmembrane region" description="Helical" evidence="1">
    <location>
        <begin position="7"/>
        <end position="24"/>
    </location>
</feature>
<accession>A0A0G0XEM2</accession>
<reference evidence="2 3" key="1">
    <citation type="journal article" date="2015" name="Nature">
        <title>rRNA introns, odd ribosomes, and small enigmatic genomes across a large radiation of phyla.</title>
        <authorList>
            <person name="Brown C.T."/>
            <person name="Hug L.A."/>
            <person name="Thomas B.C."/>
            <person name="Sharon I."/>
            <person name="Castelle C.J."/>
            <person name="Singh A."/>
            <person name="Wilkins M.J."/>
            <person name="Williams K.H."/>
            <person name="Banfield J.F."/>
        </authorList>
    </citation>
    <scope>NUCLEOTIDE SEQUENCE [LARGE SCALE GENOMIC DNA]</scope>
</reference>
<feature type="transmembrane region" description="Helical" evidence="1">
    <location>
        <begin position="157"/>
        <end position="182"/>
    </location>
</feature>
<gene>
    <name evidence="2" type="ORF">UU34_C0020G0008</name>
</gene>
<feature type="transmembrane region" description="Helical" evidence="1">
    <location>
        <begin position="188"/>
        <end position="206"/>
    </location>
</feature>
<keyword evidence="1" id="KW-0812">Transmembrane</keyword>
<protein>
    <recommendedName>
        <fullName evidence="4">Glycosyltransferase RgtA/B/C/D-like domain-containing protein</fullName>
    </recommendedName>
</protein>
<feature type="transmembrane region" description="Helical" evidence="1">
    <location>
        <begin position="83"/>
        <end position="103"/>
    </location>
</feature>
<proteinExistence type="predicted"/>
<evidence type="ECO:0000313" key="2">
    <source>
        <dbReference type="EMBL" id="KKR86147.1"/>
    </source>
</evidence>
<dbReference type="EMBL" id="LCAG01000020">
    <property type="protein sequence ID" value="KKR86147.1"/>
    <property type="molecule type" value="Genomic_DNA"/>
</dbReference>
<feature type="transmembrane region" description="Helical" evidence="1">
    <location>
        <begin position="277"/>
        <end position="295"/>
    </location>
</feature>
<dbReference type="AlphaFoldDB" id="A0A0G0XEM2"/>
<feature type="transmembrane region" description="Helical" evidence="1">
    <location>
        <begin position="301"/>
        <end position="320"/>
    </location>
</feature>
<sequence>MRIIAKIAPFFIVLLSLILRLYNIEQFAEFLGDQGRTGIIVYEAWRDRTIPLIGPTVLTGQHLGPAWYYLIGPFYILSRFNPLGPAVGMALYGALATLTLYLLTKKLYGPFIGSLVALLWSVSPLIVRQDQTIWEPNLVPLFVLVFLLGLKNRNYLLLWGACGVLVQLHIPNIIFIPIAIVVSRRWKPAFAGVLLFLLIQVPFFVYETQHGFRDIVGVMNVMSQPSAFSKTQFLMSFIDYTSRVFFRAIPTGNQVAMIVIQLMLGLLLLVSKSRWNIFLLAIYVFGIAAMARYQGLVHDHYLNFLLPFPFLFIANGLRIVHKYSKLGTVLVGSILIIWQITKPGYFPQPRGDIDRVGEGASAIVQDAQGFSYSFTVIGSPSFNDLHYRYFFLLNHSVPADIRTHNVDKLYVICEIGNMCPNLDQHAVINVMCFDAHCEGEYPKLNLWEWNYEKTIPVGSSFIFVFGTIKA</sequence>
<feature type="transmembrane region" description="Helical" evidence="1">
    <location>
        <begin position="252"/>
        <end position="270"/>
    </location>
</feature>
<evidence type="ECO:0000313" key="3">
    <source>
        <dbReference type="Proteomes" id="UP000034854"/>
    </source>
</evidence>
<dbReference type="Proteomes" id="UP000034854">
    <property type="component" value="Unassembled WGS sequence"/>
</dbReference>